<evidence type="ECO:0000313" key="5">
    <source>
        <dbReference type="Proteomes" id="UP000244174"/>
    </source>
</evidence>
<dbReference type="PANTHER" id="PTHR13778:SF47">
    <property type="entry name" value="LIPOPOLYSACCHARIDE 1,3-GALACTOSYLTRANSFERASE"/>
    <property type="match status" value="1"/>
</dbReference>
<keyword evidence="3" id="KW-0479">Metal-binding</keyword>
<dbReference type="RefSeq" id="WP_108171218.1">
    <property type="nucleotide sequence ID" value="NZ_QBKQ01000001.1"/>
</dbReference>
<dbReference type="SUPFAM" id="SSF53448">
    <property type="entry name" value="Nucleotide-diphospho-sugar transferases"/>
    <property type="match status" value="1"/>
</dbReference>
<gene>
    <name evidence="4" type="ORF">C8P64_1336</name>
</gene>
<keyword evidence="1" id="KW-0328">Glycosyltransferase</keyword>
<evidence type="ECO:0000256" key="3">
    <source>
        <dbReference type="ARBA" id="ARBA00022723"/>
    </source>
</evidence>
<evidence type="ECO:0000256" key="1">
    <source>
        <dbReference type="ARBA" id="ARBA00022676"/>
    </source>
</evidence>
<sequence length="310" mass="35749">MNIAFCINEPGLRGLGVSLASLIENCSNPGRLKIWFLCSGLKNRTKNRIREYLEAGDKKIDHVFIDFDPEEHFGAYASLHGDRTTYGRLLLADIVKGNSVLYLDADLVVEIDVLELEHFQFGGNFLAAVGGGIFKNTLGNKFYIGKLKIDPLEEYFNAGILLFDLKKWREEKVKDQCLELANKYPLELPSHDQSLLNILCQGKFAKLPNNFNCSWEADQSKPGLSDKQILHFVGAPKPWDPLASILHRGFKSWKKYHQKESNFSVGRFTFFELKRLWHLRRSYARCILNHFKNLSHKEDFRTVRRINEKI</sequence>
<dbReference type="OrthoDB" id="695971at2"/>
<dbReference type="Pfam" id="PF01501">
    <property type="entry name" value="Glyco_transf_8"/>
    <property type="match status" value="1"/>
</dbReference>
<dbReference type="CDD" id="cd04194">
    <property type="entry name" value="GT8_A4GalT_like"/>
    <property type="match status" value="1"/>
</dbReference>
<reference evidence="4 5" key="1">
    <citation type="submission" date="2018-04" db="EMBL/GenBank/DDBJ databases">
        <title>Genomic Encyclopedia of Archaeal and Bacterial Type Strains, Phase II (KMG-II): from individual species to whole genera.</title>
        <authorList>
            <person name="Goeker M."/>
        </authorList>
    </citation>
    <scope>NUCLEOTIDE SEQUENCE [LARGE SCALE GENOMIC DNA]</scope>
    <source>
        <strain evidence="4 5">DSM 23082</strain>
    </source>
</reference>
<dbReference type="AlphaFoldDB" id="A0A2T6AND6"/>
<dbReference type="InterPro" id="IPR050748">
    <property type="entry name" value="Glycosyltrans_8_dom-fam"/>
</dbReference>
<name>A0A2T6AND6_9FLAO</name>
<dbReference type="Gene3D" id="3.90.550.10">
    <property type="entry name" value="Spore Coat Polysaccharide Biosynthesis Protein SpsA, Chain A"/>
    <property type="match status" value="1"/>
</dbReference>
<dbReference type="EMBL" id="QBKQ01000001">
    <property type="protein sequence ID" value="PTX45341.1"/>
    <property type="molecule type" value="Genomic_DNA"/>
</dbReference>
<dbReference type="GO" id="GO:0016757">
    <property type="term" value="F:glycosyltransferase activity"/>
    <property type="evidence" value="ECO:0007669"/>
    <property type="project" value="UniProtKB-KW"/>
</dbReference>
<comment type="caution">
    <text evidence="4">The sequence shown here is derived from an EMBL/GenBank/DDBJ whole genome shotgun (WGS) entry which is preliminary data.</text>
</comment>
<dbReference type="InterPro" id="IPR029044">
    <property type="entry name" value="Nucleotide-diphossugar_trans"/>
</dbReference>
<evidence type="ECO:0000313" key="4">
    <source>
        <dbReference type="EMBL" id="PTX45341.1"/>
    </source>
</evidence>
<proteinExistence type="predicted"/>
<keyword evidence="2 4" id="KW-0808">Transferase</keyword>
<organism evidence="4 5">
    <name type="scientific">Christiangramia gaetbulicola</name>
    <dbReference type="NCBI Taxonomy" id="703340"/>
    <lineage>
        <taxon>Bacteria</taxon>
        <taxon>Pseudomonadati</taxon>
        <taxon>Bacteroidota</taxon>
        <taxon>Flavobacteriia</taxon>
        <taxon>Flavobacteriales</taxon>
        <taxon>Flavobacteriaceae</taxon>
        <taxon>Christiangramia</taxon>
    </lineage>
</organism>
<dbReference type="Proteomes" id="UP000244174">
    <property type="component" value="Unassembled WGS sequence"/>
</dbReference>
<evidence type="ECO:0000256" key="2">
    <source>
        <dbReference type="ARBA" id="ARBA00022679"/>
    </source>
</evidence>
<dbReference type="PANTHER" id="PTHR13778">
    <property type="entry name" value="GLYCOSYLTRANSFERASE 8 DOMAIN-CONTAINING PROTEIN"/>
    <property type="match status" value="1"/>
</dbReference>
<protein>
    <submittedName>
        <fullName evidence="4">Lipopolysaccharide biosynthesis glycosyltransferase</fullName>
    </submittedName>
</protein>
<keyword evidence="5" id="KW-1185">Reference proteome</keyword>
<dbReference type="GO" id="GO:0046872">
    <property type="term" value="F:metal ion binding"/>
    <property type="evidence" value="ECO:0007669"/>
    <property type="project" value="UniProtKB-KW"/>
</dbReference>
<accession>A0A2T6AND6</accession>
<dbReference type="InterPro" id="IPR002495">
    <property type="entry name" value="Glyco_trans_8"/>
</dbReference>